<organism evidence="2 3">
    <name type="scientific">Marasmiellus scandens</name>
    <dbReference type="NCBI Taxonomy" id="2682957"/>
    <lineage>
        <taxon>Eukaryota</taxon>
        <taxon>Fungi</taxon>
        <taxon>Dikarya</taxon>
        <taxon>Basidiomycota</taxon>
        <taxon>Agaricomycotina</taxon>
        <taxon>Agaricomycetes</taxon>
        <taxon>Agaricomycetidae</taxon>
        <taxon>Agaricales</taxon>
        <taxon>Marasmiineae</taxon>
        <taxon>Omphalotaceae</taxon>
        <taxon>Marasmiellus</taxon>
    </lineage>
</organism>
<evidence type="ECO:0000313" key="3">
    <source>
        <dbReference type="Proteomes" id="UP001498398"/>
    </source>
</evidence>
<dbReference type="EMBL" id="JBANRG010000022">
    <property type="protein sequence ID" value="KAK7455822.1"/>
    <property type="molecule type" value="Genomic_DNA"/>
</dbReference>
<feature type="compositionally biased region" description="Polar residues" evidence="1">
    <location>
        <begin position="481"/>
        <end position="491"/>
    </location>
</feature>
<protein>
    <recommendedName>
        <fullName evidence="4">F-box domain-containing protein</fullName>
    </recommendedName>
</protein>
<feature type="compositionally biased region" description="Acidic residues" evidence="1">
    <location>
        <begin position="519"/>
        <end position="536"/>
    </location>
</feature>
<proteinExistence type="predicted"/>
<feature type="region of interest" description="Disordered" evidence="1">
    <location>
        <begin position="353"/>
        <end position="399"/>
    </location>
</feature>
<dbReference type="Proteomes" id="UP001498398">
    <property type="component" value="Unassembled WGS sequence"/>
</dbReference>
<evidence type="ECO:0000256" key="1">
    <source>
        <dbReference type="SAM" id="MobiDB-lite"/>
    </source>
</evidence>
<accession>A0ABR1JEG5</accession>
<reference evidence="2 3" key="1">
    <citation type="submission" date="2024-01" db="EMBL/GenBank/DDBJ databases">
        <title>A draft genome for the cacao thread blight pathogen Marasmiellus scandens.</title>
        <authorList>
            <person name="Baruah I.K."/>
            <person name="Leung J."/>
            <person name="Bukari Y."/>
            <person name="Amoako-Attah I."/>
            <person name="Meinhardt L.W."/>
            <person name="Bailey B.A."/>
            <person name="Cohen S.P."/>
        </authorList>
    </citation>
    <scope>NUCLEOTIDE SEQUENCE [LARGE SCALE GENOMIC DNA]</scope>
    <source>
        <strain evidence="2 3">GH-19</strain>
    </source>
</reference>
<feature type="compositionally biased region" description="Basic and acidic residues" evidence="1">
    <location>
        <begin position="360"/>
        <end position="370"/>
    </location>
</feature>
<gene>
    <name evidence="2" type="ORF">VKT23_010856</name>
</gene>
<feature type="region of interest" description="Disordered" evidence="1">
    <location>
        <begin position="477"/>
        <end position="537"/>
    </location>
</feature>
<keyword evidence="3" id="KW-1185">Reference proteome</keyword>
<sequence>MSTSTSHSSASLQIPTEILEQIIKEYWASPLSSSERVSFMCNSMRINSTWMTLYLRASCTDIHIPDSRYCLRLIQILCRESFIYKKFAPGLHNLLCRSITFRRDYESGPVDKSVYAFTQFLSKTFQGMNRLPYLRRISFELVDQTLNAVFPLNNTLPIHFPSHVTTLEMLFYYTSPILENPDAVKEVMYSLDHSGLLVGSLPFINKLCVYGASAGAMWDLAHACTHLRLCDSDVSAAELSRRLKAGAKLQRERVEKAAAQAAFDEEVNMRIEAQRFVDIGTDEDMLEAVGVHHTEELPLILMDLQSELAKVLEKERQGHVDVLKRKFLLKGIRVCEKFIRIVEGIEETGLEIDTSSSVGDHPRPVKHDSEISPLTKPNTSHVSASSRSHFRSRRSRHQPHVNYNYSFQPQLSTSVSSCDGNSVQSHRACHSKSPLEAFQNKASVAVAPANIRDIHAEKQILRGSLTVHEHASQCDGCLESDATSNSGSSATVREEPESSNSGFNTPLPSSEQSNGGADNEGEENDDDYMTAEDGSDADVITLANEKFSRSPKSSAGRSWLRKTAIKVMYKVGIKSSREHRDTQV</sequence>
<evidence type="ECO:0000313" key="2">
    <source>
        <dbReference type="EMBL" id="KAK7455822.1"/>
    </source>
</evidence>
<feature type="compositionally biased region" description="Polar residues" evidence="1">
    <location>
        <begin position="498"/>
        <end position="513"/>
    </location>
</feature>
<feature type="compositionally biased region" description="Basic residues" evidence="1">
    <location>
        <begin position="388"/>
        <end position="399"/>
    </location>
</feature>
<name>A0ABR1JEG5_9AGAR</name>
<comment type="caution">
    <text evidence="2">The sequence shown here is derived from an EMBL/GenBank/DDBJ whole genome shotgun (WGS) entry which is preliminary data.</text>
</comment>
<evidence type="ECO:0008006" key="4">
    <source>
        <dbReference type="Google" id="ProtNLM"/>
    </source>
</evidence>